<dbReference type="EMBL" id="MWPQ01000016">
    <property type="protein sequence ID" value="OPH83976.1"/>
    <property type="molecule type" value="Genomic_DNA"/>
</dbReference>
<protein>
    <submittedName>
        <fullName evidence="2">Uncharacterized protein</fullName>
    </submittedName>
</protein>
<reference evidence="2 3" key="1">
    <citation type="submission" date="2017-02" db="EMBL/GenBank/DDBJ databases">
        <title>Genome sequence of the nitrite-oxidizing bacterium Nitrobacter vulgaris strain Ab1.</title>
        <authorList>
            <person name="Mellbye B.L."/>
            <person name="Davis E.W."/>
            <person name="Spieck E."/>
            <person name="Chang J.H."/>
            <person name="Bottomley P.J."/>
            <person name="Sayavedra-Soto L.A."/>
        </authorList>
    </citation>
    <scope>NUCLEOTIDE SEQUENCE [LARGE SCALE GENOMIC DNA]</scope>
    <source>
        <strain evidence="2 3">Ab1</strain>
    </source>
</reference>
<keyword evidence="3" id="KW-1185">Reference proteome</keyword>
<name>A0A1V4I167_NITVU</name>
<evidence type="ECO:0000256" key="1">
    <source>
        <dbReference type="SAM" id="MobiDB-lite"/>
    </source>
</evidence>
<evidence type="ECO:0000313" key="2">
    <source>
        <dbReference type="EMBL" id="OPH83976.1"/>
    </source>
</evidence>
<dbReference type="Proteomes" id="UP000189940">
    <property type="component" value="Unassembled WGS sequence"/>
</dbReference>
<comment type="caution">
    <text evidence="2">The sequence shown here is derived from an EMBL/GenBank/DDBJ whole genome shotgun (WGS) entry which is preliminary data.</text>
</comment>
<sequence>MTSSEQPIGLSVPAKDDASASHLPRGSSGRTEELPMALAAPYTLVYFGYDCVPVAAGAGLPTGGLLRSQIVAGFYSAGDTSANAICVTCCSRK</sequence>
<organism evidence="2 3">
    <name type="scientific">Nitrobacter vulgaris</name>
    <dbReference type="NCBI Taxonomy" id="29421"/>
    <lineage>
        <taxon>Bacteria</taxon>
        <taxon>Pseudomonadati</taxon>
        <taxon>Pseudomonadota</taxon>
        <taxon>Alphaproteobacteria</taxon>
        <taxon>Hyphomicrobiales</taxon>
        <taxon>Nitrobacteraceae</taxon>
        <taxon>Nitrobacter</taxon>
    </lineage>
</organism>
<accession>A0A1V4I167</accession>
<evidence type="ECO:0000313" key="3">
    <source>
        <dbReference type="Proteomes" id="UP000189940"/>
    </source>
</evidence>
<dbReference type="AlphaFoldDB" id="A0A1V4I167"/>
<gene>
    <name evidence="2" type="ORF">B2M20_04160</name>
</gene>
<proteinExistence type="predicted"/>
<feature type="region of interest" description="Disordered" evidence="1">
    <location>
        <begin position="1"/>
        <end position="31"/>
    </location>
</feature>